<sequence length="338" mass="36402">MRYGRSSNHRHHDDAQHGSPSSQHFGVVPASPRIMPYSPPLVQQLHTNASQALSPQQHQHQQQHRQQHQQQQRMERRRDQLQPSVLDAVALLLPPPHSPQQHQHQQHQQHQHHHQQLELQQLQHQRERRSRRGSPSQQLVVPATPSPTREPCRRPPAPSPLVAVGSYGLERNTRRTPMSRGDALDGRRHSAAAFILSSFPAYAAARARTHGGVLGSSASGRDAARLGLFEARAGSAAASLTAALDPAQAGEMAGMAGMAGIARVASAPAVSQPPTAVSSVAAQNDIQRMGAAAGLGLCCSQSEPQLVPSTPVLSRSDCQQVPVGPTVTSPFDLFAASQ</sequence>
<dbReference type="InParanoid" id="A0A0D2WWS9"/>
<feature type="compositionally biased region" description="Basic residues" evidence="1">
    <location>
        <begin position="104"/>
        <end position="114"/>
    </location>
</feature>
<dbReference type="RefSeq" id="XP_004343403.1">
    <property type="nucleotide sequence ID" value="XM_004343353.2"/>
</dbReference>
<accession>A0A0D2WWS9</accession>
<feature type="region of interest" description="Disordered" evidence="1">
    <location>
        <begin position="50"/>
        <end position="80"/>
    </location>
</feature>
<feature type="region of interest" description="Disordered" evidence="1">
    <location>
        <begin position="93"/>
        <end position="184"/>
    </location>
</feature>
<name>A0A0D2WWS9_CAPO3</name>
<protein>
    <submittedName>
        <fullName evidence="2">Uncharacterized protein</fullName>
    </submittedName>
</protein>
<reference evidence="3" key="1">
    <citation type="submission" date="2011-02" db="EMBL/GenBank/DDBJ databases">
        <title>The Genome Sequence of Capsaspora owczarzaki ATCC 30864.</title>
        <authorList>
            <person name="Russ C."/>
            <person name="Cuomo C."/>
            <person name="Burger G."/>
            <person name="Gray M.W."/>
            <person name="Holland P.W.H."/>
            <person name="King N."/>
            <person name="Lang F.B.F."/>
            <person name="Roger A.J."/>
            <person name="Ruiz-Trillo I."/>
            <person name="Young S.K."/>
            <person name="Zeng Q."/>
            <person name="Gargeya S."/>
            <person name="Alvarado L."/>
            <person name="Berlin A."/>
            <person name="Chapman S.B."/>
            <person name="Chen Z."/>
            <person name="Freedman E."/>
            <person name="Gellesch M."/>
            <person name="Goldberg J."/>
            <person name="Griggs A."/>
            <person name="Gujja S."/>
            <person name="Heilman E."/>
            <person name="Heiman D."/>
            <person name="Howarth C."/>
            <person name="Mehta T."/>
            <person name="Neiman D."/>
            <person name="Pearson M."/>
            <person name="Roberts A."/>
            <person name="Saif S."/>
            <person name="Shea T."/>
            <person name="Shenoy N."/>
            <person name="Sisk P."/>
            <person name="Stolte C."/>
            <person name="Sykes S."/>
            <person name="White J."/>
            <person name="Yandava C."/>
            <person name="Haas B."/>
            <person name="Nusbaum C."/>
            <person name="Birren B."/>
        </authorList>
    </citation>
    <scope>NUCLEOTIDE SEQUENCE</scope>
    <source>
        <strain evidence="3">ATCC 30864</strain>
    </source>
</reference>
<proteinExistence type="predicted"/>
<dbReference type="Proteomes" id="UP000008743">
    <property type="component" value="Unassembled WGS sequence"/>
</dbReference>
<evidence type="ECO:0000313" key="2">
    <source>
        <dbReference type="EMBL" id="KJE97043.1"/>
    </source>
</evidence>
<dbReference type="EMBL" id="KE346373">
    <property type="protein sequence ID" value="KJE97043.1"/>
    <property type="molecule type" value="Genomic_DNA"/>
</dbReference>
<evidence type="ECO:0000256" key="1">
    <source>
        <dbReference type="SAM" id="MobiDB-lite"/>
    </source>
</evidence>
<evidence type="ECO:0000313" key="3">
    <source>
        <dbReference type="Proteomes" id="UP000008743"/>
    </source>
</evidence>
<gene>
    <name evidence="2" type="ORF">CAOG_007529</name>
</gene>
<organism evidence="2 3">
    <name type="scientific">Capsaspora owczarzaki (strain ATCC 30864)</name>
    <dbReference type="NCBI Taxonomy" id="595528"/>
    <lineage>
        <taxon>Eukaryota</taxon>
        <taxon>Filasterea</taxon>
        <taxon>Capsaspora</taxon>
    </lineage>
</organism>
<dbReference type="AlphaFoldDB" id="A0A0D2WWS9"/>
<feature type="region of interest" description="Disordered" evidence="1">
    <location>
        <begin position="1"/>
        <end position="38"/>
    </location>
</feature>
<keyword evidence="3" id="KW-1185">Reference proteome</keyword>